<dbReference type="InterPro" id="IPR052894">
    <property type="entry name" value="AsmA-related"/>
</dbReference>
<feature type="region of interest" description="Disordered" evidence="1">
    <location>
        <begin position="138"/>
        <end position="159"/>
    </location>
</feature>
<comment type="caution">
    <text evidence="3">The sequence shown here is derived from an EMBL/GenBank/DDBJ whole genome shotgun (WGS) entry which is preliminary data.</text>
</comment>
<evidence type="ECO:0000313" key="4">
    <source>
        <dbReference type="Proteomes" id="UP001524587"/>
    </source>
</evidence>
<evidence type="ECO:0000256" key="1">
    <source>
        <dbReference type="SAM" id="MobiDB-lite"/>
    </source>
</evidence>
<dbReference type="Pfam" id="PF05170">
    <property type="entry name" value="AsmA"/>
    <property type="match status" value="2"/>
</dbReference>
<dbReference type="InterPro" id="IPR007844">
    <property type="entry name" value="AsmA"/>
</dbReference>
<dbReference type="EMBL" id="JAMSKV010000007">
    <property type="protein sequence ID" value="MCQ8278655.1"/>
    <property type="molecule type" value="Genomic_DNA"/>
</dbReference>
<name>A0ABT1W8E7_9PROT</name>
<dbReference type="PANTHER" id="PTHR30441">
    <property type="entry name" value="DUF748 DOMAIN-CONTAINING PROTEIN"/>
    <property type="match status" value="1"/>
</dbReference>
<keyword evidence="4" id="KW-1185">Reference proteome</keyword>
<proteinExistence type="predicted"/>
<feature type="region of interest" description="Disordered" evidence="1">
    <location>
        <begin position="507"/>
        <end position="548"/>
    </location>
</feature>
<dbReference type="Proteomes" id="UP001524587">
    <property type="component" value="Unassembled WGS sequence"/>
</dbReference>
<dbReference type="RefSeq" id="WP_422864137.1">
    <property type="nucleotide sequence ID" value="NZ_JAMSKV010000007.1"/>
</dbReference>
<sequence>MNAVATARKRGPIRRALSTLLLIALILLALLVGAAFLVQSRIDPAALRQRIERQCYEATGRTLALDDVRLVLLPVPTLTATGVSLSGLPGDSRPQMLTASRLSAHLALWPLLYHVARLDGVTLTDPDLSLERHADGQANWRFTPPPKPHGPGSTPGGGARWQVEINSVRLRDGSVAWRDAVGGWSGAVSLDRLDASDLAGAHPQADLAGRHDVAGFTAEIGTGSLHRLLDAGADGPAAWPLHLVAQTGRNGREDARLSVEGTMTDPARGRGFALDLRFDAQRPDGIDALFPHAGIPALGPVSGSARVIDVAPAGAPAASPALERVSLRAEKVDLGALIRRRWSQGLVLDRLAVDAAGRDAPVQLAADGSWQGRSVSVRGAAGTLRGWRFAEAQDKPSPFDLTLRAGDARATLTGQGTVDSLDAAVKLEAPSLRALLPVGPALTALTLSAHVTVGPDRHVSVQGLDLQSRELALAGDADLSPARRPVLNARLSSAHVDWDALRAGWIDPAPAPSAEPNPAAQPIQAEPGTPAEPTAPPTRGGDAPAAAPVPAAEHAVPFARLDCCDAAVQLDAAAVTFDRGVYRNVSTALTLHDGVLDLARFSASGPAGPVALSGQANARTQSLSVQLHPLSLPATTLAAWLGRAPVLDGGVEIVADLKATGPSWETMARDAEGHAGLSMVDGAIATEALGQLIGRPQAAQAGTDPDGARTPFRCLALPAQIAGGMATLDPIALSTSRLVVQGRGTVSLTDGRLDLHLMPRLAVGATGASLPVRIGGTLDAPEAALDPAATGGRFSLTIGGSAPPDPCGADLAAARYGVAGPVPSAAPPAGKRKLPKPIDILRGLGLFH</sequence>
<feature type="domain" description="AsmA" evidence="2">
    <location>
        <begin position="480"/>
        <end position="729"/>
    </location>
</feature>
<feature type="compositionally biased region" description="Low complexity" evidence="1">
    <location>
        <begin position="516"/>
        <end position="548"/>
    </location>
</feature>
<accession>A0ABT1W8E7</accession>
<evidence type="ECO:0000259" key="2">
    <source>
        <dbReference type="Pfam" id="PF05170"/>
    </source>
</evidence>
<organism evidence="3 4">
    <name type="scientific">Endosaccharibacter trunci</name>
    <dbReference type="NCBI Taxonomy" id="2812733"/>
    <lineage>
        <taxon>Bacteria</taxon>
        <taxon>Pseudomonadati</taxon>
        <taxon>Pseudomonadota</taxon>
        <taxon>Alphaproteobacteria</taxon>
        <taxon>Acetobacterales</taxon>
        <taxon>Acetobacteraceae</taxon>
        <taxon>Endosaccharibacter</taxon>
    </lineage>
</organism>
<dbReference type="PANTHER" id="PTHR30441:SF4">
    <property type="entry name" value="PROTEIN ASMA"/>
    <property type="match status" value="1"/>
</dbReference>
<feature type="domain" description="AsmA" evidence="2">
    <location>
        <begin position="15"/>
        <end position="179"/>
    </location>
</feature>
<reference evidence="3 4" key="1">
    <citation type="submission" date="2022-06" db="EMBL/GenBank/DDBJ databases">
        <title>Endosaccharibacter gen. nov., sp. nov., endophytic bacteria isolated from sugarcane.</title>
        <authorList>
            <person name="Pitiwittayakul N."/>
            <person name="Yukphan P."/>
            <person name="Charoenyingcharoen P."/>
            <person name="Tanasupawat S."/>
        </authorList>
    </citation>
    <scope>NUCLEOTIDE SEQUENCE [LARGE SCALE GENOMIC DNA]</scope>
    <source>
        <strain evidence="3 4">KSS8</strain>
    </source>
</reference>
<gene>
    <name evidence="3" type="ORF">NFI95_09345</name>
</gene>
<evidence type="ECO:0000313" key="3">
    <source>
        <dbReference type="EMBL" id="MCQ8278655.1"/>
    </source>
</evidence>
<protein>
    <submittedName>
        <fullName evidence="3">AsmA family protein</fullName>
    </submittedName>
</protein>